<evidence type="ECO:0000313" key="4">
    <source>
        <dbReference type="Proteomes" id="UP001556636"/>
    </source>
</evidence>
<feature type="compositionally biased region" description="Basic residues" evidence="1">
    <location>
        <begin position="72"/>
        <end position="83"/>
    </location>
</feature>
<protein>
    <submittedName>
        <fullName evidence="3">IS3 family transposase</fullName>
    </submittedName>
</protein>
<dbReference type="Pfam" id="PF13276">
    <property type="entry name" value="HTH_21"/>
    <property type="match status" value="1"/>
</dbReference>
<organism evidence="3 4">
    <name type="scientific">Spiribacter roseus</name>
    <dbReference type="NCBI Taxonomy" id="1855875"/>
    <lineage>
        <taxon>Bacteria</taxon>
        <taxon>Pseudomonadati</taxon>
        <taxon>Pseudomonadota</taxon>
        <taxon>Gammaproteobacteria</taxon>
        <taxon>Chromatiales</taxon>
        <taxon>Ectothiorhodospiraceae</taxon>
        <taxon>Spiribacter</taxon>
    </lineage>
</organism>
<dbReference type="RefSeq" id="WP_367951855.1">
    <property type="nucleotide sequence ID" value="NZ_JBAKFG010000005.1"/>
</dbReference>
<name>A0ABV3RZU7_9GAMM</name>
<reference evidence="3 4" key="1">
    <citation type="submission" date="2024-02" db="EMBL/GenBank/DDBJ databases">
        <title>New especies of Spiribacter isolated from saline water.</title>
        <authorList>
            <person name="Leon M.J."/>
            <person name="De La Haba R."/>
            <person name="Sanchez-Porro C."/>
            <person name="Ventosa A."/>
        </authorList>
    </citation>
    <scope>NUCLEOTIDE SEQUENCE [LARGE SCALE GENOMIC DNA]</scope>
    <source>
        <strain evidence="4">ag22IC6-196</strain>
    </source>
</reference>
<evidence type="ECO:0000256" key="1">
    <source>
        <dbReference type="SAM" id="MobiDB-lite"/>
    </source>
</evidence>
<evidence type="ECO:0000259" key="2">
    <source>
        <dbReference type="Pfam" id="PF13276"/>
    </source>
</evidence>
<feature type="domain" description="HTH-like" evidence="2">
    <location>
        <begin position="31"/>
        <end position="81"/>
    </location>
</feature>
<sequence>MLGVSRSGYYAWLHRRDSVSQFVAERAKRDEKVVELFEANKRCYGSPRLREELEAEGMAMNRKTVAESMRRQGLRARAAKPFRHTTDSGHSLALMRSSPG</sequence>
<dbReference type="InterPro" id="IPR025948">
    <property type="entry name" value="HTH-like_dom"/>
</dbReference>
<dbReference type="PANTHER" id="PTHR46889">
    <property type="entry name" value="TRANSPOSASE INSF FOR INSERTION SEQUENCE IS3B-RELATED"/>
    <property type="match status" value="1"/>
</dbReference>
<dbReference type="EMBL" id="JBAKFG010000005">
    <property type="protein sequence ID" value="MEX0373688.1"/>
    <property type="molecule type" value="Genomic_DNA"/>
</dbReference>
<comment type="caution">
    <text evidence="3">The sequence shown here is derived from an EMBL/GenBank/DDBJ whole genome shotgun (WGS) entry which is preliminary data.</text>
</comment>
<feature type="region of interest" description="Disordered" evidence="1">
    <location>
        <begin position="67"/>
        <end position="100"/>
    </location>
</feature>
<dbReference type="InterPro" id="IPR050900">
    <property type="entry name" value="Transposase_IS3/IS150/IS904"/>
</dbReference>
<gene>
    <name evidence="3" type="ORF">V6X51_09635</name>
</gene>
<proteinExistence type="predicted"/>
<dbReference type="Proteomes" id="UP001556636">
    <property type="component" value="Unassembled WGS sequence"/>
</dbReference>
<dbReference type="PANTHER" id="PTHR46889:SF6">
    <property type="entry name" value="TRANSPOSASE INSF FOR INSERTION SEQUENCE IS3B"/>
    <property type="match status" value="1"/>
</dbReference>
<keyword evidence="4" id="KW-1185">Reference proteome</keyword>
<evidence type="ECO:0000313" key="3">
    <source>
        <dbReference type="EMBL" id="MEX0373688.1"/>
    </source>
</evidence>
<accession>A0ABV3RZU7</accession>